<feature type="chain" id="PRO_5037550382" evidence="3">
    <location>
        <begin position="25"/>
        <end position="403"/>
    </location>
</feature>
<organism evidence="5 6">
    <name type="scientific">Noviherbaspirillum pedocola</name>
    <dbReference type="NCBI Taxonomy" id="2801341"/>
    <lineage>
        <taxon>Bacteria</taxon>
        <taxon>Pseudomonadati</taxon>
        <taxon>Pseudomonadota</taxon>
        <taxon>Betaproteobacteria</taxon>
        <taxon>Burkholderiales</taxon>
        <taxon>Oxalobacteraceae</taxon>
        <taxon>Noviherbaspirillum</taxon>
    </lineage>
</organism>
<evidence type="ECO:0000256" key="1">
    <source>
        <dbReference type="ARBA" id="ARBA00010062"/>
    </source>
</evidence>
<accession>A0A934T3W1</accession>
<evidence type="ECO:0000256" key="2">
    <source>
        <dbReference type="ARBA" id="ARBA00022729"/>
    </source>
</evidence>
<dbReference type="AlphaFoldDB" id="A0A934T3W1"/>
<comment type="caution">
    <text evidence="5">The sequence shown here is derived from an EMBL/GenBank/DDBJ whole genome shotgun (WGS) entry which is preliminary data.</text>
</comment>
<dbReference type="PANTHER" id="PTHR47235:SF1">
    <property type="entry name" value="BLR6548 PROTEIN"/>
    <property type="match status" value="1"/>
</dbReference>
<keyword evidence="6" id="KW-1185">Reference proteome</keyword>
<feature type="domain" description="Leucine-binding protein" evidence="4">
    <location>
        <begin position="36"/>
        <end position="368"/>
    </location>
</feature>
<gene>
    <name evidence="5" type="ORF">JJB74_32885</name>
</gene>
<evidence type="ECO:0000313" key="6">
    <source>
        <dbReference type="Proteomes" id="UP000622890"/>
    </source>
</evidence>
<dbReference type="SUPFAM" id="SSF53822">
    <property type="entry name" value="Periplasmic binding protein-like I"/>
    <property type="match status" value="1"/>
</dbReference>
<keyword evidence="2 3" id="KW-0732">Signal</keyword>
<dbReference type="RefSeq" id="WP_200598758.1">
    <property type="nucleotide sequence ID" value="NZ_JAEPBG010000066.1"/>
</dbReference>
<comment type="similarity">
    <text evidence="1">Belongs to the leucine-binding protein family.</text>
</comment>
<reference evidence="5" key="1">
    <citation type="submission" date="2021-01" db="EMBL/GenBank/DDBJ databases">
        <title>Genome sequence of strain Noviherbaspirillum sp. DKR-6.</title>
        <authorList>
            <person name="Chaudhary D.K."/>
        </authorList>
    </citation>
    <scope>NUCLEOTIDE SEQUENCE</scope>
    <source>
        <strain evidence="5">DKR-6</strain>
    </source>
</reference>
<proteinExistence type="inferred from homology"/>
<dbReference type="Gene3D" id="3.40.50.2300">
    <property type="match status" value="2"/>
</dbReference>
<sequence>MMKHALASTAALISLAFTPLLAHAQKKYDQGATDTEIRFGNTAPYSGPASSYGTIGKLQQAYFKKINDEGGIKGRKLNMISLDDGYNPAKTVEVVRRLVEQDNVLFLFGNVGSPTNSAIQKYVNIKKIPHLFHSSGANKWNDPKNFPWSMAFTPNYQTEGRIYAEHILKNASGAKIAVLYQNDDFGKDYVQGLKSGLGNKGSMIVSQASYEVTDATINSQIAALRASGAEVFVDASSPKFTAQAIRNVADVGWKPTHYIPFPSSSVGSVLTPAGLDKSTGVVSVGWLKDPTNEQLADDPGVKEYLDFMKKYYPEGDIKDTMNAYAYTAAQALVKVLAQAGNNLTRDNIMKQAASLKDVELPMLLPGIRLNTSTTDYAPVKSLQPISFDGKQWVNHGEVVQTKP</sequence>
<dbReference type="Proteomes" id="UP000622890">
    <property type="component" value="Unassembled WGS sequence"/>
</dbReference>
<dbReference type="EMBL" id="JAEPBG010000066">
    <property type="protein sequence ID" value="MBK4739394.1"/>
    <property type="molecule type" value="Genomic_DNA"/>
</dbReference>
<protein>
    <submittedName>
        <fullName evidence="5">ABC transporter substrate-binding protein</fullName>
    </submittedName>
</protein>
<evidence type="ECO:0000313" key="5">
    <source>
        <dbReference type="EMBL" id="MBK4739394.1"/>
    </source>
</evidence>
<name>A0A934T3W1_9BURK</name>
<dbReference type="InterPro" id="IPR028081">
    <property type="entry name" value="Leu-bd"/>
</dbReference>
<dbReference type="InterPro" id="IPR028082">
    <property type="entry name" value="Peripla_BP_I"/>
</dbReference>
<evidence type="ECO:0000259" key="4">
    <source>
        <dbReference type="Pfam" id="PF13458"/>
    </source>
</evidence>
<feature type="signal peptide" evidence="3">
    <location>
        <begin position="1"/>
        <end position="24"/>
    </location>
</feature>
<dbReference type="CDD" id="cd06343">
    <property type="entry name" value="PBP1_ABC_ligand_binding-like"/>
    <property type="match status" value="1"/>
</dbReference>
<dbReference type="PANTHER" id="PTHR47235">
    <property type="entry name" value="BLR6548 PROTEIN"/>
    <property type="match status" value="1"/>
</dbReference>
<dbReference type="Pfam" id="PF13458">
    <property type="entry name" value="Peripla_BP_6"/>
    <property type="match status" value="1"/>
</dbReference>
<evidence type="ECO:0000256" key="3">
    <source>
        <dbReference type="SAM" id="SignalP"/>
    </source>
</evidence>